<accession>A0A9Q3GBS7</accession>
<evidence type="ECO:0000313" key="3">
    <source>
        <dbReference type="Proteomes" id="UP000765509"/>
    </source>
</evidence>
<feature type="region of interest" description="Disordered" evidence="1">
    <location>
        <begin position="1"/>
        <end position="92"/>
    </location>
</feature>
<feature type="compositionally biased region" description="Polar residues" evidence="1">
    <location>
        <begin position="71"/>
        <end position="83"/>
    </location>
</feature>
<protein>
    <submittedName>
        <fullName evidence="2">Uncharacterized protein</fullName>
    </submittedName>
</protein>
<dbReference type="AlphaFoldDB" id="A0A9Q3GBS7"/>
<gene>
    <name evidence="2" type="ORF">O181_000182</name>
</gene>
<dbReference type="Proteomes" id="UP000765509">
    <property type="component" value="Unassembled WGS sequence"/>
</dbReference>
<reference evidence="2" key="1">
    <citation type="submission" date="2021-03" db="EMBL/GenBank/DDBJ databases">
        <title>Draft genome sequence of rust myrtle Austropuccinia psidii MF-1, a brazilian biotype.</title>
        <authorList>
            <person name="Quecine M.C."/>
            <person name="Pachon D.M.R."/>
            <person name="Bonatelli M.L."/>
            <person name="Correr F.H."/>
            <person name="Franceschini L.M."/>
            <person name="Leite T.F."/>
            <person name="Margarido G.R.A."/>
            <person name="Almeida C.A."/>
            <person name="Ferrarezi J.A."/>
            <person name="Labate C.A."/>
        </authorList>
    </citation>
    <scope>NUCLEOTIDE SEQUENCE</scope>
    <source>
        <strain evidence="2">MF-1</strain>
    </source>
</reference>
<comment type="caution">
    <text evidence="2">The sequence shown here is derived from an EMBL/GenBank/DDBJ whole genome shotgun (WGS) entry which is preliminary data.</text>
</comment>
<keyword evidence="3" id="KW-1185">Reference proteome</keyword>
<proteinExistence type="predicted"/>
<dbReference type="EMBL" id="AVOT02000019">
    <property type="protein sequence ID" value="MBW0460467.1"/>
    <property type="molecule type" value="Genomic_DNA"/>
</dbReference>
<organism evidence="2 3">
    <name type="scientific">Austropuccinia psidii MF-1</name>
    <dbReference type="NCBI Taxonomy" id="1389203"/>
    <lineage>
        <taxon>Eukaryota</taxon>
        <taxon>Fungi</taxon>
        <taxon>Dikarya</taxon>
        <taxon>Basidiomycota</taxon>
        <taxon>Pucciniomycotina</taxon>
        <taxon>Pucciniomycetes</taxon>
        <taxon>Pucciniales</taxon>
        <taxon>Sphaerophragmiaceae</taxon>
        <taxon>Austropuccinia</taxon>
    </lineage>
</organism>
<sequence length="92" mass="9887">MSLCRSQRLDKKQVGSRTPESAVGKSPKGKGREILLQKIQANSQTSSKKQSTKVGEGSEESSKISDVYESLHTQSGSIDSNSKLLAFGEDVS</sequence>
<name>A0A9Q3GBS7_9BASI</name>
<evidence type="ECO:0000256" key="1">
    <source>
        <dbReference type="SAM" id="MobiDB-lite"/>
    </source>
</evidence>
<feature type="compositionally biased region" description="Low complexity" evidence="1">
    <location>
        <begin position="43"/>
        <end position="53"/>
    </location>
</feature>
<evidence type="ECO:0000313" key="2">
    <source>
        <dbReference type="EMBL" id="MBW0460467.1"/>
    </source>
</evidence>